<dbReference type="PANTHER" id="PTHR45527">
    <property type="entry name" value="NONRIBOSOMAL PEPTIDE SYNTHETASE"/>
    <property type="match status" value="1"/>
</dbReference>
<dbReference type="EMBL" id="RXLZ01000018">
    <property type="protein sequence ID" value="RTQ89975.1"/>
    <property type="molecule type" value="Genomic_DNA"/>
</dbReference>
<dbReference type="PROSITE" id="PS00455">
    <property type="entry name" value="AMP_BINDING"/>
    <property type="match status" value="1"/>
</dbReference>
<dbReference type="InterPro" id="IPR023213">
    <property type="entry name" value="CAT-like_dom_sf"/>
</dbReference>
<dbReference type="PANTHER" id="PTHR45527:SF14">
    <property type="entry name" value="PLIPASTATIN SYNTHASE SUBUNIT B"/>
    <property type="match status" value="1"/>
</dbReference>
<dbReference type="GO" id="GO:0003824">
    <property type="term" value="F:catalytic activity"/>
    <property type="evidence" value="ECO:0007669"/>
    <property type="project" value="InterPro"/>
</dbReference>
<dbReference type="GO" id="GO:0031177">
    <property type="term" value="F:phosphopantetheine binding"/>
    <property type="evidence" value="ECO:0007669"/>
    <property type="project" value="TreeGrafter"/>
</dbReference>
<evidence type="ECO:0000313" key="3">
    <source>
        <dbReference type="EMBL" id="RTQ89975.1"/>
    </source>
</evidence>
<feature type="non-terminal residue" evidence="3">
    <location>
        <position position="666"/>
    </location>
</feature>
<dbReference type="GO" id="GO:0044550">
    <property type="term" value="P:secondary metabolite biosynthetic process"/>
    <property type="evidence" value="ECO:0007669"/>
    <property type="project" value="TreeGrafter"/>
</dbReference>
<dbReference type="Gene3D" id="3.30.559.10">
    <property type="entry name" value="Chloramphenicol acetyltransferase-like domain"/>
    <property type="match status" value="1"/>
</dbReference>
<dbReference type="Pfam" id="PF00501">
    <property type="entry name" value="AMP-binding"/>
    <property type="match status" value="1"/>
</dbReference>
<dbReference type="AlphaFoldDB" id="A0A3S0HXL7"/>
<comment type="caution">
    <text evidence="3">The sequence shown here is derived from an EMBL/GenBank/DDBJ whole genome shotgun (WGS) entry which is preliminary data.</text>
</comment>
<proteinExistence type="predicted"/>
<dbReference type="SUPFAM" id="SSF56801">
    <property type="entry name" value="Acetyl-CoA synthetase-like"/>
    <property type="match status" value="1"/>
</dbReference>
<dbReference type="Pfam" id="PF00668">
    <property type="entry name" value="Condensation"/>
    <property type="match status" value="1"/>
</dbReference>
<dbReference type="Gene3D" id="3.40.50.980">
    <property type="match status" value="2"/>
</dbReference>
<accession>A0A3S0HXL7</accession>
<reference evidence="3 4" key="1">
    <citation type="submission" date="2018-12" db="EMBL/GenBank/DDBJ databases">
        <authorList>
            <person name="Kartti S."/>
            <person name="Manni A."/>
            <person name="Chemao El Fihri M.W."/>
            <person name="Laamarti M."/>
            <person name="Temsamani L."/>
            <person name="El Jamali J.E."/>
            <person name="Ouadghiri M."/>
            <person name="Ibrahimi A."/>
            <person name="Filati-Maltouf A."/>
        </authorList>
    </citation>
    <scope>NUCLEOTIDE SEQUENCE [LARGE SCALE GENOMIC DNA]</scope>
    <source>
        <strain evidence="3 4">MDMC339</strain>
    </source>
</reference>
<feature type="domain" description="AMP-dependent synthetase/ligase" evidence="1">
    <location>
        <begin position="464"/>
        <end position="666"/>
    </location>
</feature>
<sequence>MQLTVAEEDVLGLSGNQQLIWIDQAAHPDLPGQNIGASIEVMGHVCPIRLERALNEIARTHDALRIVIGSEGGRPFQQLLECVDVKLRVIDADAGAGSHWRDTMDVEFRQLFSLQPSELPWSCTLLRISPQHSCVFLRFHHIIMDGVGVGMLCRALSDAYLGVMPARAPGSFLRQIQDHRKYLASERFQRDHAYWLGRYPDGSSPALAPMSCGASTAVGANVIRFPLGRAVYNAITERASSSGCSVSNLILSFIGLYFARTNGEGVATVGLAIHNRDDAASKATAGMLASVLLVDIDLRASTSLSQLLDSVARCTKQGFRHRRLPLIELKKSLAQERRKQRLFDVSVSFESFGEKEGYFGGDAHAVALNNGCEQTPLAFYIRDYDPDADLVVDVSFNGELLSTVYARQIAVHIQHLLTRLPSISPGVDVNTLSIMPLAERDQVVHEFNPVARGYRCAPLVHHAFETHARTNPGVVAIEFDGVTLSYGELDCRANQIAHVLQASGAGPDRCVGICFERGLDMIAGLLGILKAGAAYLPLDPSYPAERLAFMLHDCQPMAVLTGRSLRPMIEPIAAGMPVISVDTPRIAGAPTHAPAVPALDAHHLAYVIYTSGSTGQPKGVMVEHGQVARLFAATDAQFQFGPEDVWTLFHSFAFDFSVWEIWGALL</sequence>
<dbReference type="GO" id="GO:0005737">
    <property type="term" value="C:cytoplasm"/>
    <property type="evidence" value="ECO:0007669"/>
    <property type="project" value="TreeGrafter"/>
</dbReference>
<evidence type="ECO:0000259" key="2">
    <source>
        <dbReference type="Pfam" id="PF00668"/>
    </source>
</evidence>
<dbReference type="Proteomes" id="UP000271705">
    <property type="component" value="Unassembled WGS sequence"/>
</dbReference>
<feature type="domain" description="Condensation" evidence="2">
    <location>
        <begin position="8"/>
        <end position="442"/>
    </location>
</feature>
<name>A0A3S0HXL7_STEMA</name>
<dbReference type="InterPro" id="IPR001242">
    <property type="entry name" value="Condensation_dom"/>
</dbReference>
<dbReference type="InterPro" id="IPR020845">
    <property type="entry name" value="AMP-binding_CS"/>
</dbReference>
<evidence type="ECO:0000313" key="4">
    <source>
        <dbReference type="Proteomes" id="UP000271705"/>
    </source>
</evidence>
<gene>
    <name evidence="3" type="ORF">EKL94_07890</name>
</gene>
<protein>
    <recommendedName>
        <fullName evidence="5">Non-ribosomal peptide synthetase</fullName>
    </recommendedName>
</protein>
<dbReference type="SUPFAM" id="SSF52777">
    <property type="entry name" value="CoA-dependent acyltransferases"/>
    <property type="match status" value="2"/>
</dbReference>
<dbReference type="Gene3D" id="3.30.559.30">
    <property type="entry name" value="Nonribosomal peptide synthetase, condensation domain"/>
    <property type="match status" value="1"/>
</dbReference>
<dbReference type="InterPro" id="IPR000873">
    <property type="entry name" value="AMP-dep_synth/lig_dom"/>
</dbReference>
<evidence type="ECO:0000259" key="1">
    <source>
        <dbReference type="Pfam" id="PF00501"/>
    </source>
</evidence>
<organism evidence="3 4">
    <name type="scientific">Stenotrophomonas maltophilia</name>
    <name type="common">Pseudomonas maltophilia</name>
    <name type="synonym">Xanthomonas maltophilia</name>
    <dbReference type="NCBI Taxonomy" id="40324"/>
    <lineage>
        <taxon>Bacteria</taxon>
        <taxon>Pseudomonadati</taxon>
        <taxon>Pseudomonadota</taxon>
        <taxon>Gammaproteobacteria</taxon>
        <taxon>Lysobacterales</taxon>
        <taxon>Lysobacteraceae</taxon>
        <taxon>Stenotrophomonas</taxon>
        <taxon>Stenotrophomonas maltophilia group</taxon>
    </lineage>
</organism>
<dbReference type="GO" id="GO:0043041">
    <property type="term" value="P:amino acid activation for nonribosomal peptide biosynthetic process"/>
    <property type="evidence" value="ECO:0007669"/>
    <property type="project" value="TreeGrafter"/>
</dbReference>
<evidence type="ECO:0008006" key="5">
    <source>
        <dbReference type="Google" id="ProtNLM"/>
    </source>
</evidence>
<dbReference type="RefSeq" id="WP_148105802.1">
    <property type="nucleotide sequence ID" value="NZ_RXLZ01000018.1"/>
</dbReference>